<evidence type="ECO:0000313" key="1">
    <source>
        <dbReference type="EMBL" id="MEQ2245937.1"/>
    </source>
</evidence>
<name>A0ABV0UMW8_9TELE</name>
<gene>
    <name evidence="1" type="ORF">ILYODFUR_033229</name>
</gene>
<keyword evidence="2" id="KW-1185">Reference proteome</keyword>
<proteinExistence type="predicted"/>
<sequence length="160" mass="17185">MLSVKSIKAKTRLSGKRAEFCAVWVGLWGEKGFGGSTSPLEFDGETFCDELCLSANCSISAGAVGGSIIIVVDTPCSLLKIKLAASCFLRLLDQGISVPCPPSNASICTLDLLLVSLSSLKQHQRNHLNNPCFVNLDPESLYPWRSDCTFLSNNAKLTNS</sequence>
<reference evidence="1 2" key="1">
    <citation type="submission" date="2021-06" db="EMBL/GenBank/DDBJ databases">
        <authorList>
            <person name="Palmer J.M."/>
        </authorList>
    </citation>
    <scope>NUCLEOTIDE SEQUENCE [LARGE SCALE GENOMIC DNA]</scope>
    <source>
        <strain evidence="2">if_2019</strain>
        <tissue evidence="1">Muscle</tissue>
    </source>
</reference>
<dbReference type="Proteomes" id="UP001482620">
    <property type="component" value="Unassembled WGS sequence"/>
</dbReference>
<protein>
    <submittedName>
        <fullName evidence="1">Uncharacterized protein</fullName>
    </submittedName>
</protein>
<dbReference type="EMBL" id="JAHRIQ010075113">
    <property type="protein sequence ID" value="MEQ2245937.1"/>
    <property type="molecule type" value="Genomic_DNA"/>
</dbReference>
<organism evidence="1 2">
    <name type="scientific">Ilyodon furcidens</name>
    <name type="common">goldbreast splitfin</name>
    <dbReference type="NCBI Taxonomy" id="33524"/>
    <lineage>
        <taxon>Eukaryota</taxon>
        <taxon>Metazoa</taxon>
        <taxon>Chordata</taxon>
        <taxon>Craniata</taxon>
        <taxon>Vertebrata</taxon>
        <taxon>Euteleostomi</taxon>
        <taxon>Actinopterygii</taxon>
        <taxon>Neopterygii</taxon>
        <taxon>Teleostei</taxon>
        <taxon>Neoteleostei</taxon>
        <taxon>Acanthomorphata</taxon>
        <taxon>Ovalentaria</taxon>
        <taxon>Atherinomorphae</taxon>
        <taxon>Cyprinodontiformes</taxon>
        <taxon>Goodeidae</taxon>
        <taxon>Ilyodon</taxon>
    </lineage>
</organism>
<comment type="caution">
    <text evidence="1">The sequence shown here is derived from an EMBL/GenBank/DDBJ whole genome shotgun (WGS) entry which is preliminary data.</text>
</comment>
<evidence type="ECO:0000313" key="2">
    <source>
        <dbReference type="Proteomes" id="UP001482620"/>
    </source>
</evidence>
<accession>A0ABV0UMW8</accession>